<organism evidence="2 3">
    <name type="scientific">Actinophytocola algeriensis</name>
    <dbReference type="NCBI Taxonomy" id="1768010"/>
    <lineage>
        <taxon>Bacteria</taxon>
        <taxon>Bacillati</taxon>
        <taxon>Actinomycetota</taxon>
        <taxon>Actinomycetes</taxon>
        <taxon>Pseudonocardiales</taxon>
        <taxon>Pseudonocardiaceae</taxon>
    </lineage>
</organism>
<evidence type="ECO:0000313" key="2">
    <source>
        <dbReference type="EMBL" id="MBB4910101.1"/>
    </source>
</evidence>
<protein>
    <recommendedName>
        <fullName evidence="1">Calcineurin-like phosphoesterase domain-containing protein</fullName>
    </recommendedName>
</protein>
<dbReference type="EMBL" id="JACHJQ010000007">
    <property type="protein sequence ID" value="MBB4910101.1"/>
    <property type="molecule type" value="Genomic_DNA"/>
</dbReference>
<dbReference type="InterPro" id="IPR029052">
    <property type="entry name" value="Metallo-depent_PP-like"/>
</dbReference>
<accession>A0A7W7QAJ4</accession>
<dbReference type="InterPro" id="IPR004843">
    <property type="entry name" value="Calcineurin-like_PHP"/>
</dbReference>
<proteinExistence type="predicted"/>
<dbReference type="Pfam" id="PF00149">
    <property type="entry name" value="Metallophos"/>
    <property type="match status" value="1"/>
</dbReference>
<dbReference type="Proteomes" id="UP000520767">
    <property type="component" value="Unassembled WGS sequence"/>
</dbReference>
<dbReference type="Gene3D" id="3.60.21.10">
    <property type="match status" value="1"/>
</dbReference>
<comment type="caution">
    <text evidence="2">The sequence shown here is derived from an EMBL/GenBank/DDBJ whole genome shotgun (WGS) entry which is preliminary data.</text>
</comment>
<evidence type="ECO:0000259" key="1">
    <source>
        <dbReference type="Pfam" id="PF00149"/>
    </source>
</evidence>
<dbReference type="AlphaFoldDB" id="A0A7W7QAJ4"/>
<gene>
    <name evidence="2" type="ORF">FHR82_006359</name>
</gene>
<keyword evidence="3" id="KW-1185">Reference proteome</keyword>
<dbReference type="GO" id="GO:0016787">
    <property type="term" value="F:hydrolase activity"/>
    <property type="evidence" value="ECO:0007669"/>
    <property type="project" value="InterPro"/>
</dbReference>
<feature type="domain" description="Calcineurin-like phosphoesterase" evidence="1">
    <location>
        <begin position="5"/>
        <end position="152"/>
    </location>
</feature>
<evidence type="ECO:0000313" key="3">
    <source>
        <dbReference type="Proteomes" id="UP000520767"/>
    </source>
</evidence>
<sequence>MGGLAVIGDVGGHPDQLRWALDWLGAEDGLLPPDLVVVQVGDLVDRGPGSSGVLDEVARMLAEQPLQWIQLVGNHEAQYLPGGTLFWPDPLAARDVDRLRAWWANGSLRVAAAVRTADGDELLLTHAGLTLACWQQLGEPTQAAVAAELLNDRPDLIWQAGDHGRDGRAGPLWAESGAALHEPWMAHPGIVPFGQVHGHSTIVHFGDRRWRCTGRVRQRATVDWDARQVRVRIGARPFIGVDPGHGRLGAAGWRPLVLPGATLCDAMPSPS</sequence>
<dbReference type="RefSeq" id="WP_184814191.1">
    <property type="nucleotide sequence ID" value="NZ_JACHJQ010000007.1"/>
</dbReference>
<name>A0A7W7QAJ4_9PSEU</name>
<reference evidence="2 3" key="1">
    <citation type="submission" date="2020-08" db="EMBL/GenBank/DDBJ databases">
        <title>Genomic Encyclopedia of Type Strains, Phase III (KMG-III): the genomes of soil and plant-associated and newly described type strains.</title>
        <authorList>
            <person name="Whitman W."/>
        </authorList>
    </citation>
    <scope>NUCLEOTIDE SEQUENCE [LARGE SCALE GENOMIC DNA]</scope>
    <source>
        <strain evidence="2 3">CECT 8960</strain>
    </source>
</reference>
<dbReference type="SUPFAM" id="SSF56300">
    <property type="entry name" value="Metallo-dependent phosphatases"/>
    <property type="match status" value="1"/>
</dbReference>